<evidence type="ECO:0000313" key="3">
    <source>
        <dbReference type="Proteomes" id="UP000320653"/>
    </source>
</evidence>
<evidence type="ECO:0000256" key="1">
    <source>
        <dbReference type="SAM" id="SignalP"/>
    </source>
</evidence>
<dbReference type="OrthoDB" id="823609at2"/>
<protein>
    <submittedName>
        <fullName evidence="2">Uncharacterized protein</fullName>
    </submittedName>
</protein>
<proteinExistence type="predicted"/>
<reference evidence="2 3" key="1">
    <citation type="submission" date="2019-06" db="EMBL/GenBank/DDBJ databases">
        <title>Sorghum-associated microbial communities from plants grown in Nebraska, USA.</title>
        <authorList>
            <person name="Schachtman D."/>
        </authorList>
    </citation>
    <scope>NUCLEOTIDE SEQUENCE [LARGE SCALE GENOMIC DNA]</scope>
    <source>
        <strain evidence="2 3">1225</strain>
    </source>
</reference>
<evidence type="ECO:0000313" key="2">
    <source>
        <dbReference type="EMBL" id="TWF56590.1"/>
    </source>
</evidence>
<dbReference type="EMBL" id="VIWP01000002">
    <property type="protein sequence ID" value="TWF56590.1"/>
    <property type="molecule type" value="Genomic_DNA"/>
</dbReference>
<feature type="chain" id="PRO_5022195180" evidence="1">
    <location>
        <begin position="25"/>
        <end position="192"/>
    </location>
</feature>
<keyword evidence="1" id="KW-0732">Signal</keyword>
<organism evidence="2 3">
    <name type="scientific">Neorhizobium alkalisoli</name>
    <dbReference type="NCBI Taxonomy" id="528178"/>
    <lineage>
        <taxon>Bacteria</taxon>
        <taxon>Pseudomonadati</taxon>
        <taxon>Pseudomonadota</taxon>
        <taxon>Alphaproteobacteria</taxon>
        <taxon>Hyphomicrobiales</taxon>
        <taxon>Rhizobiaceae</taxon>
        <taxon>Rhizobium/Agrobacterium group</taxon>
        <taxon>Neorhizobium</taxon>
    </lineage>
</organism>
<accession>A0A561R1W3</accession>
<gene>
    <name evidence="2" type="ORF">FHW37_102225</name>
</gene>
<comment type="caution">
    <text evidence="2">The sequence shown here is derived from an EMBL/GenBank/DDBJ whole genome shotgun (WGS) entry which is preliminary data.</text>
</comment>
<keyword evidence="3" id="KW-1185">Reference proteome</keyword>
<name>A0A561R1W3_9HYPH</name>
<dbReference type="RefSeq" id="WP_145634277.1">
    <property type="nucleotide sequence ID" value="NZ_VIWP01000002.1"/>
</dbReference>
<feature type="signal peptide" evidence="1">
    <location>
        <begin position="1"/>
        <end position="24"/>
    </location>
</feature>
<dbReference type="AlphaFoldDB" id="A0A561R1W3"/>
<sequence length="192" mass="20915">MTRRPILFIAAFSILAGSALPLLAQQITVKDQVKLMEEMKSQGKTGTAKKTKQVDARPANLGEIVITMIKGEGVETKSKPAEDGDWVVRNRCPETGNEEILVKSAKFPDRYGKPLGEADSRGYRPFQPKGSEMNYFIVPATMGGFSFTAPWGEKMIAKPGDAIVQIPSDPSDTYRIAAASFACTYEITKPAP</sequence>
<dbReference type="Proteomes" id="UP000320653">
    <property type="component" value="Unassembled WGS sequence"/>
</dbReference>